<dbReference type="Proteomes" id="UP000694851">
    <property type="component" value="Unplaced"/>
</dbReference>
<evidence type="ECO:0000313" key="3">
    <source>
        <dbReference type="RefSeq" id="XP_019520909.1"/>
    </source>
</evidence>
<accession>A0A8B7T762</accession>
<evidence type="ECO:0000313" key="2">
    <source>
        <dbReference type="Proteomes" id="UP000694851"/>
    </source>
</evidence>
<organism evidence="2 3">
    <name type="scientific">Hipposideros armiger</name>
    <name type="common">Great Himalayan leaf-nosed bat</name>
    <dbReference type="NCBI Taxonomy" id="186990"/>
    <lineage>
        <taxon>Eukaryota</taxon>
        <taxon>Metazoa</taxon>
        <taxon>Chordata</taxon>
        <taxon>Craniata</taxon>
        <taxon>Vertebrata</taxon>
        <taxon>Euteleostomi</taxon>
        <taxon>Mammalia</taxon>
        <taxon>Eutheria</taxon>
        <taxon>Laurasiatheria</taxon>
        <taxon>Chiroptera</taxon>
        <taxon>Yinpterochiroptera</taxon>
        <taxon>Rhinolophoidea</taxon>
        <taxon>Hipposideridae</taxon>
        <taxon>Hipposideros</taxon>
    </lineage>
</organism>
<feature type="compositionally biased region" description="Basic and acidic residues" evidence="1">
    <location>
        <begin position="15"/>
        <end position="26"/>
    </location>
</feature>
<feature type="region of interest" description="Disordered" evidence="1">
    <location>
        <begin position="1"/>
        <end position="64"/>
    </location>
</feature>
<dbReference type="GeneID" id="109394841"/>
<gene>
    <name evidence="3" type="primary">INSIG2</name>
</gene>
<protein>
    <submittedName>
        <fullName evidence="3">Insulin-induced gene 2 protein isoform X4</fullName>
    </submittedName>
</protein>
<dbReference type="CTD" id="51141"/>
<dbReference type="OrthoDB" id="205546at2759"/>
<dbReference type="RefSeq" id="XP_019520909.1">
    <property type="nucleotide sequence ID" value="XM_019665364.1"/>
</dbReference>
<dbReference type="AlphaFoldDB" id="A0A8B7T762"/>
<keyword evidence="2" id="KW-1185">Reference proteome</keyword>
<feature type="compositionally biased region" description="Basic and acidic residues" evidence="1">
    <location>
        <begin position="33"/>
        <end position="47"/>
    </location>
</feature>
<sequence>MAEAGPRNPDGKCGSQDRRWALKGEGLRLPGEGSERSGRGQRGRGEASGEVAAPRTLEEGPRGKKDFCCDWVVIPLH</sequence>
<reference evidence="3" key="1">
    <citation type="submission" date="2025-08" db="UniProtKB">
        <authorList>
            <consortium name="RefSeq"/>
        </authorList>
    </citation>
    <scope>IDENTIFICATION</scope>
    <source>
        <tissue evidence="3">Muscle</tissue>
    </source>
</reference>
<name>A0A8B7T762_HIPAR</name>
<evidence type="ECO:0000256" key="1">
    <source>
        <dbReference type="SAM" id="MobiDB-lite"/>
    </source>
</evidence>
<proteinExistence type="predicted"/>